<evidence type="ECO:0000313" key="1">
    <source>
        <dbReference type="EMBL" id="KAJ1669450.1"/>
    </source>
</evidence>
<reference evidence="1" key="1">
    <citation type="submission" date="2022-06" db="EMBL/GenBank/DDBJ databases">
        <title>Phylogenomic reconstructions and comparative analyses of Kickxellomycotina fungi.</title>
        <authorList>
            <person name="Reynolds N.K."/>
            <person name="Stajich J.E."/>
            <person name="Barry K."/>
            <person name="Grigoriev I.V."/>
            <person name="Crous P."/>
            <person name="Smith M.E."/>
        </authorList>
    </citation>
    <scope>NUCLEOTIDE SEQUENCE</scope>
    <source>
        <strain evidence="1">RSA 2271</strain>
    </source>
</reference>
<sequence>MRFPEIDVDFSKKYKSENRIRIMSDLQEELHKKWKLMETDITSCTGILKSLVQFLNAYYRKQCILLIDEFDIPILDASKDNRDTIKSHICDMLSPLVK</sequence>
<proteinExistence type="predicted"/>
<organism evidence="1 2">
    <name type="scientific">Spiromyces aspiralis</name>
    <dbReference type="NCBI Taxonomy" id="68401"/>
    <lineage>
        <taxon>Eukaryota</taxon>
        <taxon>Fungi</taxon>
        <taxon>Fungi incertae sedis</taxon>
        <taxon>Zoopagomycota</taxon>
        <taxon>Kickxellomycotina</taxon>
        <taxon>Kickxellomycetes</taxon>
        <taxon>Kickxellales</taxon>
        <taxon>Kickxellaceae</taxon>
        <taxon>Spiromyces</taxon>
    </lineage>
</organism>
<accession>A0ACC1H7B7</accession>
<dbReference type="Proteomes" id="UP001145114">
    <property type="component" value="Unassembled WGS sequence"/>
</dbReference>
<evidence type="ECO:0000313" key="2">
    <source>
        <dbReference type="Proteomes" id="UP001145114"/>
    </source>
</evidence>
<name>A0ACC1H7B7_9FUNG</name>
<feature type="non-terminal residue" evidence="1">
    <location>
        <position position="98"/>
    </location>
</feature>
<gene>
    <name evidence="1" type="ORF">EV182_008755</name>
</gene>
<protein>
    <submittedName>
        <fullName evidence="1">Uncharacterized protein</fullName>
    </submittedName>
</protein>
<comment type="caution">
    <text evidence="1">The sequence shown here is derived from an EMBL/GenBank/DDBJ whole genome shotgun (WGS) entry which is preliminary data.</text>
</comment>
<dbReference type="EMBL" id="JAMZIH010009912">
    <property type="protein sequence ID" value="KAJ1669450.1"/>
    <property type="molecule type" value="Genomic_DNA"/>
</dbReference>
<keyword evidence="2" id="KW-1185">Reference proteome</keyword>